<name>A0A4C1XDM7_EUMVA</name>
<sequence>MAMARFIEQVEERFSSGGRKLDVAAWDDLSLAVLECLATIGPVLYSCQFVVIAHRALVGNWILTGVPRLSPAKSRVVTFTFSFFRKLLRPVNEKYTA</sequence>
<evidence type="ECO:0000313" key="1">
    <source>
        <dbReference type="EMBL" id="GBP61303.1"/>
    </source>
</evidence>
<dbReference type="EMBL" id="BGZK01000810">
    <property type="protein sequence ID" value="GBP61303.1"/>
    <property type="molecule type" value="Genomic_DNA"/>
</dbReference>
<proteinExistence type="predicted"/>
<accession>A0A4C1XDM7</accession>
<comment type="caution">
    <text evidence="1">The sequence shown here is derived from an EMBL/GenBank/DDBJ whole genome shotgun (WGS) entry which is preliminary data.</text>
</comment>
<gene>
    <name evidence="1" type="ORF">EVAR_53217_1</name>
</gene>
<evidence type="ECO:0000313" key="2">
    <source>
        <dbReference type="Proteomes" id="UP000299102"/>
    </source>
</evidence>
<reference evidence="1 2" key="1">
    <citation type="journal article" date="2019" name="Commun. Biol.">
        <title>The bagworm genome reveals a unique fibroin gene that provides high tensile strength.</title>
        <authorList>
            <person name="Kono N."/>
            <person name="Nakamura H."/>
            <person name="Ohtoshi R."/>
            <person name="Tomita M."/>
            <person name="Numata K."/>
            <person name="Arakawa K."/>
        </authorList>
    </citation>
    <scope>NUCLEOTIDE SEQUENCE [LARGE SCALE GENOMIC DNA]</scope>
</reference>
<protein>
    <submittedName>
        <fullName evidence="1">Uncharacterized protein</fullName>
    </submittedName>
</protein>
<dbReference type="AlphaFoldDB" id="A0A4C1XDM7"/>
<dbReference type="Proteomes" id="UP000299102">
    <property type="component" value="Unassembled WGS sequence"/>
</dbReference>
<organism evidence="1 2">
    <name type="scientific">Eumeta variegata</name>
    <name type="common">Bagworm moth</name>
    <name type="synonym">Eumeta japonica</name>
    <dbReference type="NCBI Taxonomy" id="151549"/>
    <lineage>
        <taxon>Eukaryota</taxon>
        <taxon>Metazoa</taxon>
        <taxon>Ecdysozoa</taxon>
        <taxon>Arthropoda</taxon>
        <taxon>Hexapoda</taxon>
        <taxon>Insecta</taxon>
        <taxon>Pterygota</taxon>
        <taxon>Neoptera</taxon>
        <taxon>Endopterygota</taxon>
        <taxon>Lepidoptera</taxon>
        <taxon>Glossata</taxon>
        <taxon>Ditrysia</taxon>
        <taxon>Tineoidea</taxon>
        <taxon>Psychidae</taxon>
        <taxon>Oiketicinae</taxon>
        <taxon>Eumeta</taxon>
    </lineage>
</organism>
<keyword evidence="2" id="KW-1185">Reference proteome</keyword>